<dbReference type="RefSeq" id="XP_014147085.1">
    <property type="nucleotide sequence ID" value="XM_014291610.1"/>
</dbReference>
<organism evidence="2 3">
    <name type="scientific">Sphaeroforma arctica JP610</name>
    <dbReference type="NCBI Taxonomy" id="667725"/>
    <lineage>
        <taxon>Eukaryota</taxon>
        <taxon>Ichthyosporea</taxon>
        <taxon>Ichthyophonida</taxon>
        <taxon>Sphaeroforma</taxon>
    </lineage>
</organism>
<evidence type="ECO:0000313" key="2">
    <source>
        <dbReference type="EMBL" id="KNC73183.1"/>
    </source>
</evidence>
<name>A0A0L0FAR0_9EUKA</name>
<dbReference type="EMBL" id="KQ245959">
    <property type="protein sequence ID" value="KNC73183.1"/>
    <property type="molecule type" value="Genomic_DNA"/>
</dbReference>
<feature type="region of interest" description="Disordered" evidence="1">
    <location>
        <begin position="1"/>
        <end position="24"/>
    </location>
</feature>
<sequence>MIQTHTNTPVNTNSAHANSPAGTNEQISHTHSVLEGIVVSEADTVDTAMITRKAVQPAQRGGPVRFVRQRQAKGALAKHVHWRTEHMRELNERLRHVLDKPALTESEQAQVQADVEMEKEVASRDVAEQIARMKQRLISACEKKSSLIREQHGVSGRKVQLEWQRGEALKNTVKLVDKCAQVQDDNERMQVCFGLLICDVNISSMLYVCFWL</sequence>
<evidence type="ECO:0000313" key="3">
    <source>
        <dbReference type="Proteomes" id="UP000054560"/>
    </source>
</evidence>
<dbReference type="GeneID" id="25914763"/>
<proteinExistence type="predicted"/>
<dbReference type="AlphaFoldDB" id="A0A0L0FAR0"/>
<keyword evidence="3" id="KW-1185">Reference proteome</keyword>
<evidence type="ECO:0000256" key="1">
    <source>
        <dbReference type="SAM" id="MobiDB-lite"/>
    </source>
</evidence>
<dbReference type="Proteomes" id="UP000054560">
    <property type="component" value="Unassembled WGS sequence"/>
</dbReference>
<reference evidence="2 3" key="1">
    <citation type="submission" date="2011-02" db="EMBL/GenBank/DDBJ databases">
        <title>The Genome Sequence of Sphaeroforma arctica JP610.</title>
        <authorList>
            <consortium name="The Broad Institute Genome Sequencing Platform"/>
            <person name="Russ C."/>
            <person name="Cuomo C."/>
            <person name="Young S.K."/>
            <person name="Zeng Q."/>
            <person name="Gargeya S."/>
            <person name="Alvarado L."/>
            <person name="Berlin A."/>
            <person name="Chapman S.B."/>
            <person name="Chen Z."/>
            <person name="Freedman E."/>
            <person name="Gellesch M."/>
            <person name="Goldberg J."/>
            <person name="Griggs A."/>
            <person name="Gujja S."/>
            <person name="Heilman E."/>
            <person name="Heiman D."/>
            <person name="Howarth C."/>
            <person name="Mehta T."/>
            <person name="Neiman D."/>
            <person name="Pearson M."/>
            <person name="Roberts A."/>
            <person name="Saif S."/>
            <person name="Shea T."/>
            <person name="Shenoy N."/>
            <person name="Sisk P."/>
            <person name="Stolte C."/>
            <person name="Sykes S."/>
            <person name="White J."/>
            <person name="Yandava C."/>
            <person name="Burger G."/>
            <person name="Gray M.W."/>
            <person name="Holland P.W.H."/>
            <person name="King N."/>
            <person name="Lang F.B.F."/>
            <person name="Roger A.J."/>
            <person name="Ruiz-Trillo I."/>
            <person name="Haas B."/>
            <person name="Nusbaum C."/>
            <person name="Birren B."/>
        </authorList>
    </citation>
    <scope>NUCLEOTIDE SEQUENCE [LARGE SCALE GENOMIC DNA]</scope>
    <source>
        <strain evidence="2 3">JP610</strain>
    </source>
</reference>
<accession>A0A0L0FAR0</accession>
<protein>
    <submittedName>
        <fullName evidence="2">Uncharacterized protein</fullName>
    </submittedName>
</protein>
<gene>
    <name evidence="2" type="ORF">SARC_14259</name>
</gene>